<evidence type="ECO:0000256" key="1">
    <source>
        <dbReference type="SAM" id="SignalP"/>
    </source>
</evidence>
<evidence type="ECO:0000313" key="2">
    <source>
        <dbReference type="EMBL" id="JAB75708.1"/>
    </source>
</evidence>
<dbReference type="AlphaFoldDB" id="V5HPE7"/>
<organism evidence="2">
    <name type="scientific">Ixodes ricinus</name>
    <name type="common">Common tick</name>
    <name type="synonym">Acarus ricinus</name>
    <dbReference type="NCBI Taxonomy" id="34613"/>
    <lineage>
        <taxon>Eukaryota</taxon>
        <taxon>Metazoa</taxon>
        <taxon>Ecdysozoa</taxon>
        <taxon>Arthropoda</taxon>
        <taxon>Chelicerata</taxon>
        <taxon>Arachnida</taxon>
        <taxon>Acari</taxon>
        <taxon>Parasitiformes</taxon>
        <taxon>Ixodida</taxon>
        <taxon>Ixodoidea</taxon>
        <taxon>Ixodidae</taxon>
        <taxon>Ixodinae</taxon>
        <taxon>Ixodes</taxon>
    </lineage>
</organism>
<feature type="signal peptide" evidence="1">
    <location>
        <begin position="1"/>
        <end position="18"/>
    </location>
</feature>
<keyword evidence="1" id="KW-0732">Signal</keyword>
<protein>
    <submittedName>
        <fullName evidence="2">Putative secreted protein</fullName>
    </submittedName>
</protein>
<sequence length="67" mass="7397">MRSSFIFCLLAMFYIASANTRSCSDLPGSPCRRFCYGYYEGDELTTKPPGTPCTTLGRKPGKCEDGQ</sequence>
<name>V5HPE7_IXORI</name>
<accession>V5HPE7</accession>
<dbReference type="EMBL" id="GANP01008760">
    <property type="protein sequence ID" value="JAB75708.1"/>
    <property type="molecule type" value="mRNA"/>
</dbReference>
<feature type="chain" id="PRO_5004735983" evidence="1">
    <location>
        <begin position="19"/>
        <end position="67"/>
    </location>
</feature>
<reference evidence="2" key="1">
    <citation type="journal article" date="2015" name="Sci. Rep.">
        <title>Tissue- and time-dependent transcription in Ixodes ricinus salivary glands and midguts when blood feeding on the vertebrate host.</title>
        <authorList>
            <person name="Kotsyfakis M."/>
            <person name="Schwarz A."/>
            <person name="Erhart J."/>
            <person name="Ribeiro J.M."/>
        </authorList>
    </citation>
    <scope>NUCLEOTIDE SEQUENCE</scope>
    <source>
        <tissue evidence="2">Salivary gland and midgut</tissue>
    </source>
</reference>
<proteinExistence type="evidence at transcript level"/>